<organism evidence="1 2">
    <name type="scientific">Methanolapillus millepedarum</name>
    <dbReference type="NCBI Taxonomy" id="3028296"/>
    <lineage>
        <taxon>Archaea</taxon>
        <taxon>Methanobacteriati</taxon>
        <taxon>Methanobacteriota</taxon>
        <taxon>Stenosarchaea group</taxon>
        <taxon>Methanomicrobia</taxon>
        <taxon>Methanosarcinales</taxon>
        <taxon>Methanosarcinaceae</taxon>
        <taxon>Methanolapillus</taxon>
    </lineage>
</organism>
<proteinExistence type="predicted"/>
<keyword evidence="2" id="KW-1185">Reference proteome</keyword>
<reference evidence="1 2" key="1">
    <citation type="submission" date="2023-07" db="EMBL/GenBank/DDBJ databases">
        <title>Closed genoem sequence of Methanosarcinaceae archaeon Ac7.</title>
        <authorList>
            <person name="Poehlein A."/>
            <person name="Protasov E."/>
            <person name="Platt K."/>
            <person name="Reeh H."/>
            <person name="Daniel R."/>
            <person name="Brune A."/>
        </authorList>
    </citation>
    <scope>NUCLEOTIDE SEQUENCE [LARGE SCALE GENOMIC DNA]</scope>
    <source>
        <strain evidence="1 2">Ac7</strain>
    </source>
</reference>
<sequence length="141" mass="16892">MMSVIKVKLRNVSDRMLSLNLYLLISWRSSNEFPYLNKFRFKLLNNLLIFDGKYRVSFRPHFLFSICTCSFQFQFAPAVSSFNLHLQFPVSICTCSFQFQLHLPHLYSIHHIAIRLNRRKMRLFNRDGLLDFFQKSASRFI</sequence>
<protein>
    <submittedName>
        <fullName evidence="1">Uncharacterized protein</fullName>
    </submittedName>
</protein>
<name>A0AA96V498_9EURY</name>
<dbReference type="EMBL" id="CP131060">
    <property type="protein sequence ID" value="WNY25451.1"/>
    <property type="molecule type" value="Genomic_DNA"/>
</dbReference>
<evidence type="ECO:0000313" key="2">
    <source>
        <dbReference type="Proteomes" id="UP001303587"/>
    </source>
</evidence>
<dbReference type="Proteomes" id="UP001303587">
    <property type="component" value="Chromosome"/>
</dbReference>
<gene>
    <name evidence="1" type="ORF">MsAc7_10030</name>
</gene>
<accession>A0AA96V498</accession>
<dbReference type="AlphaFoldDB" id="A0AA96V498"/>
<evidence type="ECO:0000313" key="1">
    <source>
        <dbReference type="EMBL" id="WNY25451.1"/>
    </source>
</evidence>